<dbReference type="EMBL" id="PVNP01000086">
    <property type="protein sequence ID" value="PRO73805.1"/>
    <property type="molecule type" value="Genomic_DNA"/>
</dbReference>
<dbReference type="PANTHER" id="PTHR35404:SF8">
    <property type="entry name" value="TRANSPOSASE OF TN10"/>
    <property type="match status" value="1"/>
</dbReference>
<evidence type="ECO:0000313" key="9">
    <source>
        <dbReference type="EMBL" id="PRO75042.1"/>
    </source>
</evidence>
<gene>
    <name evidence="9" type="ORF">C6Y40_03315</name>
    <name evidence="8" type="ORF">C6Y40_05315</name>
    <name evidence="7" type="ORF">C6Y40_05800</name>
    <name evidence="6" type="ORF">C6Y40_05815</name>
    <name evidence="5" type="ORF">C6Y40_09545</name>
    <name evidence="4" type="ORF">C6Y40_10675</name>
    <name evidence="3" type="ORF">C6Y40_11375</name>
    <name evidence="2" type="ORF">C6Y40_12370</name>
    <name evidence="1" type="ORF">C6Y40_17930</name>
</gene>
<comment type="caution">
    <text evidence="2">The sequence shown here is derived from an EMBL/GenBank/DDBJ whole genome shotgun (WGS) entry which is preliminary data.</text>
</comment>
<accession>A0A2S9V9Y1</accession>
<dbReference type="AlphaFoldDB" id="A0A2S9V9Y1"/>
<dbReference type="Proteomes" id="UP000238949">
    <property type="component" value="Unassembled WGS sequence"/>
</dbReference>
<evidence type="ECO:0000313" key="1">
    <source>
        <dbReference type="EMBL" id="PRO72235.1"/>
    </source>
</evidence>
<dbReference type="EMBL" id="PVNP01000048">
    <property type="protein sequence ID" value="PRO74528.1"/>
    <property type="molecule type" value="Genomic_DNA"/>
</dbReference>
<dbReference type="EMBL" id="PVNP01000113">
    <property type="protein sequence ID" value="PRO73460.1"/>
    <property type="molecule type" value="Genomic_DNA"/>
</dbReference>
<dbReference type="EMBL" id="PVNP01000103">
    <property type="protein sequence ID" value="PRO73606.1"/>
    <property type="molecule type" value="Genomic_DNA"/>
</dbReference>
<reference evidence="10" key="2">
    <citation type="journal article" date="2020" name="Int. J. Syst. Evol. Microbiol.">
        <title>Alteromonas alba sp. nov., a marine bacterium isolated from the seawater of the West Pacific Ocean.</title>
        <authorList>
            <person name="Sun C."/>
            <person name="Wu Y.-H."/>
            <person name="Xamxidin M."/>
            <person name="Cheng H."/>
            <person name="Xu X.-W."/>
        </authorList>
    </citation>
    <scope>NUCLEOTIDE SEQUENCE [LARGE SCALE GENOMIC DNA]</scope>
    <source>
        <strain evidence="10">190</strain>
    </source>
</reference>
<evidence type="ECO:0000313" key="4">
    <source>
        <dbReference type="EMBL" id="PRO73606.1"/>
    </source>
</evidence>
<proteinExistence type="predicted"/>
<dbReference type="EMBL" id="PVNP01000049">
    <property type="protein sequence ID" value="PRO74473.1"/>
    <property type="molecule type" value="Genomic_DNA"/>
</dbReference>
<sequence>MHKTRKQAVVACVRSLIESGSATVTSMGRGIRSNAYEKHRIKRADRLLSNGHLQREVPFIYAMICRLFCTCKHPVIAVDWS</sequence>
<evidence type="ECO:0000313" key="10">
    <source>
        <dbReference type="Proteomes" id="UP000238949"/>
    </source>
</evidence>
<dbReference type="EMBL" id="PVNP01000021">
    <property type="protein sequence ID" value="PRO75042.1"/>
    <property type="molecule type" value="Genomic_DNA"/>
</dbReference>
<feature type="non-terminal residue" evidence="2">
    <location>
        <position position="81"/>
    </location>
</feature>
<organism evidence="2 10">
    <name type="scientific">Alteromonas alba</name>
    <dbReference type="NCBI Taxonomy" id="2079529"/>
    <lineage>
        <taxon>Bacteria</taxon>
        <taxon>Pseudomonadati</taxon>
        <taxon>Pseudomonadota</taxon>
        <taxon>Gammaproteobacteria</taxon>
        <taxon>Alteromonadales</taxon>
        <taxon>Alteromonadaceae</taxon>
        <taxon>Alteromonas/Salinimonas group</taxon>
        <taxon>Alteromonas</taxon>
    </lineage>
</organism>
<evidence type="ECO:0000313" key="6">
    <source>
        <dbReference type="EMBL" id="PRO74473.1"/>
    </source>
</evidence>
<dbReference type="EMBL" id="PVNP01000129">
    <property type="protein sequence ID" value="PRO73280.1"/>
    <property type="molecule type" value="Genomic_DNA"/>
</dbReference>
<protein>
    <submittedName>
        <fullName evidence="2">Transposase</fullName>
    </submittedName>
</protein>
<evidence type="ECO:0000313" key="2">
    <source>
        <dbReference type="EMBL" id="PRO73280.1"/>
    </source>
</evidence>
<dbReference type="PANTHER" id="PTHR35404">
    <property type="entry name" value="TRANSPOSASE OF TN10"/>
    <property type="match status" value="1"/>
</dbReference>
<keyword evidence="10" id="KW-1185">Reference proteome</keyword>
<evidence type="ECO:0000313" key="7">
    <source>
        <dbReference type="EMBL" id="PRO74528.1"/>
    </source>
</evidence>
<dbReference type="EMBL" id="PVNP01000047">
    <property type="protein sequence ID" value="PRO74531.1"/>
    <property type="molecule type" value="Genomic_DNA"/>
</dbReference>
<dbReference type="EMBL" id="PVNP01000191">
    <property type="protein sequence ID" value="PRO72235.1"/>
    <property type="molecule type" value="Genomic_DNA"/>
</dbReference>
<name>A0A2S9V9Y1_9ALTE</name>
<reference evidence="2" key="1">
    <citation type="journal article" date="2018" name="Int. J. Syst. Evol. Microbiol.">
        <title>Alteromonas alba sp. nov., a marine bacterium isolated from the seawater of the West Pacific Ocean.</title>
        <authorList>
            <person name="Sun C."/>
            <person name="Wu Y.-H."/>
            <person name="Xamxidin M."/>
            <person name="Cheng H."/>
            <person name="Xu X.-W."/>
        </authorList>
    </citation>
    <scope>NUCLEOTIDE SEQUENCE [LARGE SCALE GENOMIC DNA]</scope>
    <source>
        <strain evidence="2">190</strain>
    </source>
</reference>
<evidence type="ECO:0000313" key="5">
    <source>
        <dbReference type="EMBL" id="PRO73805.1"/>
    </source>
</evidence>
<evidence type="ECO:0000313" key="8">
    <source>
        <dbReference type="EMBL" id="PRO74531.1"/>
    </source>
</evidence>
<evidence type="ECO:0000313" key="3">
    <source>
        <dbReference type="EMBL" id="PRO73460.1"/>
    </source>
</evidence>